<sequence>MRRAALQDDGGATHTSTPPQRLFVNHRASPSPAQAHLPLQARPHFGRGCAGPAAAWGLRIKKAQSSALEALPLPPTRSGLEE</sequence>
<evidence type="ECO:0000256" key="1">
    <source>
        <dbReference type="SAM" id="MobiDB-lite"/>
    </source>
</evidence>
<gene>
    <name evidence="2" type="ORF">U9M48_022507</name>
</gene>
<dbReference type="Proteomes" id="UP001341281">
    <property type="component" value="Chromosome 05"/>
</dbReference>
<keyword evidence="3" id="KW-1185">Reference proteome</keyword>
<accession>A0AAQ3WUT5</accession>
<evidence type="ECO:0000313" key="2">
    <source>
        <dbReference type="EMBL" id="WVZ74306.1"/>
    </source>
</evidence>
<organism evidence="2 3">
    <name type="scientific">Paspalum notatum var. saurae</name>
    <dbReference type="NCBI Taxonomy" id="547442"/>
    <lineage>
        <taxon>Eukaryota</taxon>
        <taxon>Viridiplantae</taxon>
        <taxon>Streptophyta</taxon>
        <taxon>Embryophyta</taxon>
        <taxon>Tracheophyta</taxon>
        <taxon>Spermatophyta</taxon>
        <taxon>Magnoliopsida</taxon>
        <taxon>Liliopsida</taxon>
        <taxon>Poales</taxon>
        <taxon>Poaceae</taxon>
        <taxon>PACMAD clade</taxon>
        <taxon>Panicoideae</taxon>
        <taxon>Andropogonodae</taxon>
        <taxon>Paspaleae</taxon>
        <taxon>Paspalinae</taxon>
        <taxon>Paspalum</taxon>
    </lineage>
</organism>
<proteinExistence type="predicted"/>
<feature type="region of interest" description="Disordered" evidence="1">
    <location>
        <begin position="1"/>
        <end position="21"/>
    </location>
</feature>
<dbReference type="AlphaFoldDB" id="A0AAQ3WUT5"/>
<protein>
    <submittedName>
        <fullName evidence="2">Uncharacterized protein</fullName>
    </submittedName>
</protein>
<dbReference type="EMBL" id="CP144749">
    <property type="protein sequence ID" value="WVZ74306.1"/>
    <property type="molecule type" value="Genomic_DNA"/>
</dbReference>
<evidence type="ECO:0000313" key="3">
    <source>
        <dbReference type="Proteomes" id="UP001341281"/>
    </source>
</evidence>
<reference evidence="2 3" key="1">
    <citation type="submission" date="2024-02" db="EMBL/GenBank/DDBJ databases">
        <title>High-quality chromosome-scale genome assembly of Pensacola bahiagrass (Paspalum notatum Flugge var. saurae).</title>
        <authorList>
            <person name="Vega J.M."/>
            <person name="Podio M."/>
            <person name="Orjuela J."/>
            <person name="Siena L.A."/>
            <person name="Pessino S.C."/>
            <person name="Combes M.C."/>
            <person name="Mariac C."/>
            <person name="Albertini E."/>
            <person name="Pupilli F."/>
            <person name="Ortiz J.P.A."/>
            <person name="Leblanc O."/>
        </authorList>
    </citation>
    <scope>NUCLEOTIDE SEQUENCE [LARGE SCALE GENOMIC DNA]</scope>
    <source>
        <strain evidence="2">R1</strain>
        <tissue evidence="2">Leaf</tissue>
    </source>
</reference>
<name>A0AAQ3WUT5_PASNO</name>